<comment type="subcellular location">
    <subcellularLocation>
        <location evidence="1">Cell membrane</location>
        <topology evidence="1">Multi-pass membrane protein</topology>
    </subcellularLocation>
</comment>
<feature type="transmembrane region" description="Helical" evidence="5">
    <location>
        <begin position="380"/>
        <end position="401"/>
    </location>
</feature>
<feature type="transmembrane region" description="Helical" evidence="5">
    <location>
        <begin position="459"/>
        <end position="484"/>
    </location>
</feature>
<dbReference type="Pfam" id="PF07690">
    <property type="entry name" value="MFS_1"/>
    <property type="match status" value="1"/>
</dbReference>
<evidence type="ECO:0000256" key="1">
    <source>
        <dbReference type="ARBA" id="ARBA00004651"/>
    </source>
</evidence>
<gene>
    <name evidence="7" type="ORF">BJ979_001979</name>
</gene>
<dbReference type="Proteomes" id="UP000553888">
    <property type="component" value="Unassembled WGS sequence"/>
</dbReference>
<keyword evidence="4 5" id="KW-0472">Membrane</keyword>
<dbReference type="PANTHER" id="PTHR42718:SF39">
    <property type="entry name" value="ACTINORHODIN TRANSPORTER-RELATED"/>
    <property type="match status" value="1"/>
</dbReference>
<dbReference type="EMBL" id="JACBZY010000001">
    <property type="protein sequence ID" value="NYG99353.1"/>
    <property type="molecule type" value="Genomic_DNA"/>
</dbReference>
<feature type="transmembrane region" description="Helical" evidence="5">
    <location>
        <begin position="176"/>
        <end position="198"/>
    </location>
</feature>
<feature type="transmembrane region" description="Helical" evidence="5">
    <location>
        <begin position="19"/>
        <end position="42"/>
    </location>
</feature>
<dbReference type="PROSITE" id="PS50850">
    <property type="entry name" value="MFS"/>
    <property type="match status" value="1"/>
</dbReference>
<feature type="transmembrane region" description="Helical" evidence="5">
    <location>
        <begin position="431"/>
        <end position="447"/>
    </location>
</feature>
<dbReference type="InterPro" id="IPR036259">
    <property type="entry name" value="MFS_trans_sf"/>
</dbReference>
<dbReference type="AlphaFoldDB" id="A0A852YA60"/>
<keyword evidence="3 5" id="KW-1133">Transmembrane helix</keyword>
<evidence type="ECO:0000313" key="7">
    <source>
        <dbReference type="EMBL" id="NYG99353.1"/>
    </source>
</evidence>
<name>A0A852YA60_9MICO</name>
<evidence type="ECO:0000313" key="8">
    <source>
        <dbReference type="Proteomes" id="UP000553888"/>
    </source>
</evidence>
<comment type="caution">
    <text evidence="7">The sequence shown here is derived from an EMBL/GenBank/DDBJ whole genome shotgun (WGS) entry which is preliminary data.</text>
</comment>
<feature type="transmembrane region" description="Helical" evidence="5">
    <location>
        <begin position="144"/>
        <end position="170"/>
    </location>
</feature>
<feature type="transmembrane region" description="Helical" evidence="5">
    <location>
        <begin position="219"/>
        <end position="241"/>
    </location>
</feature>
<dbReference type="GO" id="GO:0005886">
    <property type="term" value="C:plasma membrane"/>
    <property type="evidence" value="ECO:0007669"/>
    <property type="project" value="UniProtKB-SubCell"/>
</dbReference>
<dbReference type="Gene3D" id="1.20.1720.10">
    <property type="entry name" value="Multidrug resistance protein D"/>
    <property type="match status" value="2"/>
</dbReference>
<dbReference type="InterPro" id="IPR011701">
    <property type="entry name" value="MFS"/>
</dbReference>
<feature type="transmembrane region" description="Helical" evidence="5">
    <location>
        <begin position="279"/>
        <end position="302"/>
    </location>
</feature>
<reference evidence="7 8" key="1">
    <citation type="submission" date="2020-07" db="EMBL/GenBank/DDBJ databases">
        <title>Sequencing the genomes of 1000 actinobacteria strains.</title>
        <authorList>
            <person name="Klenk H.-P."/>
        </authorList>
    </citation>
    <scope>NUCLEOTIDE SEQUENCE [LARGE SCALE GENOMIC DNA]</scope>
    <source>
        <strain evidence="7 8">DSM 23141</strain>
    </source>
</reference>
<keyword evidence="2 5" id="KW-0812">Transmembrane</keyword>
<sequence>MSGAAAAADDVTTHPSAQVVLVIALGAGLATLIDSAVVNYTAPAVTRELGADTAAIQWFLASYSLTFGLGLVPAGRLGDALGRRGPLVVGLALFLLGALASALAPIVAAAVGGRVVQGLGAGLISAQVLGLIQDGFHGPARVRAFAAYTAAGATAAVLGPAVAAGLLTLLPEWLGWRAVLGISAPFSLATLIVALRRLPVPSRSPRPHDRARSGHRGRLSLDLPGVALLGTLVLLATLPVIDPGVASSGVPAVVAGGVLIIAALVLWETREARRRRVPLFAPALIRSAGFVSGNAVAALWFGSVLAHSSAITLFLLQGAALGAPLTALLLVPASLVRIAASLLSARTHARVGGSIVALGLGLQIVASIGILIVLGVDAPLLSLLVVIVVAEAVSGVATGLLEPPLRAITLGFAPAALHGSAASFLQLTQRLSATFCVALVSGLLLAGSDGAGVTTVSRAGLAAALAVCTGLLGGALAIALLPVLRRGTVAAPASSAADVDSAAGLAADRATGQAAETDEAPASGYPKA</sequence>
<feature type="domain" description="Major facilitator superfamily (MFS) profile" evidence="6">
    <location>
        <begin position="20"/>
        <end position="485"/>
    </location>
</feature>
<feature type="transmembrane region" description="Helical" evidence="5">
    <location>
        <begin position="247"/>
        <end position="267"/>
    </location>
</feature>
<dbReference type="PANTHER" id="PTHR42718">
    <property type="entry name" value="MAJOR FACILITATOR SUPERFAMILY MULTIDRUG TRANSPORTER MFSC"/>
    <property type="match status" value="1"/>
</dbReference>
<accession>A0A852YA60</accession>
<dbReference type="SUPFAM" id="SSF103473">
    <property type="entry name" value="MFS general substrate transporter"/>
    <property type="match status" value="1"/>
</dbReference>
<evidence type="ECO:0000259" key="6">
    <source>
        <dbReference type="PROSITE" id="PS50850"/>
    </source>
</evidence>
<feature type="transmembrane region" description="Helical" evidence="5">
    <location>
        <begin position="115"/>
        <end position="132"/>
    </location>
</feature>
<keyword evidence="8" id="KW-1185">Reference proteome</keyword>
<evidence type="ECO:0000256" key="5">
    <source>
        <dbReference type="SAM" id="Phobius"/>
    </source>
</evidence>
<evidence type="ECO:0000256" key="3">
    <source>
        <dbReference type="ARBA" id="ARBA00022989"/>
    </source>
</evidence>
<evidence type="ECO:0000256" key="4">
    <source>
        <dbReference type="ARBA" id="ARBA00023136"/>
    </source>
</evidence>
<feature type="transmembrane region" description="Helical" evidence="5">
    <location>
        <begin position="314"/>
        <end position="339"/>
    </location>
</feature>
<dbReference type="InterPro" id="IPR020846">
    <property type="entry name" value="MFS_dom"/>
</dbReference>
<protein>
    <submittedName>
        <fullName evidence="7">MFS family permease</fullName>
    </submittedName>
</protein>
<feature type="transmembrane region" description="Helical" evidence="5">
    <location>
        <begin position="351"/>
        <end position="374"/>
    </location>
</feature>
<dbReference type="GO" id="GO:0022857">
    <property type="term" value="F:transmembrane transporter activity"/>
    <property type="evidence" value="ECO:0007669"/>
    <property type="project" value="InterPro"/>
</dbReference>
<evidence type="ECO:0000256" key="2">
    <source>
        <dbReference type="ARBA" id="ARBA00022692"/>
    </source>
</evidence>
<feature type="transmembrane region" description="Helical" evidence="5">
    <location>
        <begin position="54"/>
        <end position="75"/>
    </location>
</feature>
<feature type="transmembrane region" description="Helical" evidence="5">
    <location>
        <begin position="87"/>
        <end position="109"/>
    </location>
</feature>
<dbReference type="RefSeq" id="WP_179567506.1">
    <property type="nucleotide sequence ID" value="NZ_JACBZY010000001.1"/>
</dbReference>
<organism evidence="7 8">
    <name type="scientific">Schumannella luteola</name>
    <dbReference type="NCBI Taxonomy" id="472059"/>
    <lineage>
        <taxon>Bacteria</taxon>
        <taxon>Bacillati</taxon>
        <taxon>Actinomycetota</taxon>
        <taxon>Actinomycetes</taxon>
        <taxon>Micrococcales</taxon>
        <taxon>Microbacteriaceae</taxon>
        <taxon>Schumannella</taxon>
    </lineage>
</organism>
<proteinExistence type="predicted"/>